<evidence type="ECO:0000313" key="3">
    <source>
        <dbReference type="Proteomes" id="UP000295304"/>
    </source>
</evidence>
<dbReference type="EMBL" id="SLZW01000006">
    <property type="protein sequence ID" value="TCS62088.1"/>
    <property type="molecule type" value="Genomic_DNA"/>
</dbReference>
<dbReference type="Proteomes" id="UP000295304">
    <property type="component" value="Unassembled WGS sequence"/>
</dbReference>
<gene>
    <name evidence="2" type="ORF">EDD55_10642</name>
</gene>
<keyword evidence="1" id="KW-1133">Transmembrane helix</keyword>
<dbReference type="RefSeq" id="WP_132939173.1">
    <property type="nucleotide sequence ID" value="NZ_CP119676.1"/>
</dbReference>
<feature type="transmembrane region" description="Helical" evidence="1">
    <location>
        <begin position="20"/>
        <end position="42"/>
    </location>
</feature>
<name>A0A4R3J8C3_9PROT</name>
<dbReference type="AlphaFoldDB" id="A0A4R3J8C3"/>
<organism evidence="2 3">
    <name type="scientific">Varunaivibrio sulfuroxidans</name>
    <dbReference type="NCBI Taxonomy" id="1773489"/>
    <lineage>
        <taxon>Bacteria</taxon>
        <taxon>Pseudomonadati</taxon>
        <taxon>Pseudomonadota</taxon>
        <taxon>Alphaproteobacteria</taxon>
        <taxon>Rhodospirillales</taxon>
        <taxon>Magnetovibrionaceae</taxon>
        <taxon>Varunaivibrio</taxon>
    </lineage>
</organism>
<keyword evidence="1" id="KW-0472">Membrane</keyword>
<keyword evidence="3" id="KW-1185">Reference proteome</keyword>
<proteinExistence type="predicted"/>
<protein>
    <submittedName>
        <fullName evidence="2">Uncharacterized protein</fullName>
    </submittedName>
</protein>
<reference evidence="2 3" key="1">
    <citation type="submission" date="2019-03" db="EMBL/GenBank/DDBJ databases">
        <title>Genomic Encyclopedia of Type Strains, Phase IV (KMG-IV): sequencing the most valuable type-strain genomes for metagenomic binning, comparative biology and taxonomic classification.</title>
        <authorList>
            <person name="Goeker M."/>
        </authorList>
    </citation>
    <scope>NUCLEOTIDE SEQUENCE [LARGE SCALE GENOMIC DNA]</scope>
    <source>
        <strain evidence="2 3">DSM 101688</strain>
    </source>
</reference>
<feature type="transmembrane region" description="Helical" evidence="1">
    <location>
        <begin position="48"/>
        <end position="66"/>
    </location>
</feature>
<evidence type="ECO:0000313" key="2">
    <source>
        <dbReference type="EMBL" id="TCS62088.1"/>
    </source>
</evidence>
<comment type="caution">
    <text evidence="2">The sequence shown here is derived from an EMBL/GenBank/DDBJ whole genome shotgun (WGS) entry which is preliminary data.</text>
</comment>
<accession>A0A4R3J8C3</accession>
<evidence type="ECO:0000256" key="1">
    <source>
        <dbReference type="SAM" id="Phobius"/>
    </source>
</evidence>
<sequence length="75" mass="8331">MMTERLARKEDTHKEKLRCLGRFAAQLAGILFLIAAALVVNLAYTPRIPWFVVVLLGGAFVIVSKARKVMALFDA</sequence>
<keyword evidence="1" id="KW-0812">Transmembrane</keyword>